<protein>
    <submittedName>
        <fullName evidence="1">Uncharacterized protein</fullName>
    </submittedName>
</protein>
<proteinExistence type="predicted"/>
<gene>
    <name evidence="1" type="ORF">RHMOL_Rhmol01G0100200</name>
</gene>
<dbReference type="Proteomes" id="UP001062846">
    <property type="component" value="Chromosome 1"/>
</dbReference>
<name>A0ACC0Q2T7_RHOML</name>
<dbReference type="EMBL" id="CM046388">
    <property type="protein sequence ID" value="KAI8571197.1"/>
    <property type="molecule type" value="Genomic_DNA"/>
</dbReference>
<evidence type="ECO:0000313" key="1">
    <source>
        <dbReference type="EMBL" id="KAI8571197.1"/>
    </source>
</evidence>
<comment type="caution">
    <text evidence="1">The sequence shown here is derived from an EMBL/GenBank/DDBJ whole genome shotgun (WGS) entry which is preliminary data.</text>
</comment>
<evidence type="ECO:0000313" key="2">
    <source>
        <dbReference type="Proteomes" id="UP001062846"/>
    </source>
</evidence>
<reference evidence="1" key="1">
    <citation type="submission" date="2022-02" db="EMBL/GenBank/DDBJ databases">
        <title>Plant Genome Project.</title>
        <authorList>
            <person name="Zhang R.-G."/>
        </authorList>
    </citation>
    <scope>NUCLEOTIDE SEQUENCE</scope>
    <source>
        <strain evidence="1">AT1</strain>
    </source>
</reference>
<accession>A0ACC0Q2T7</accession>
<sequence length="246" mass="26532">MRTAIKTHWNSTLKRKHAVESVDGVEERSGQLRQSKSGDITMAISSFFAIMIIIAVITFDDSTFGSDGKSSVTVPKPKLLDFLEMVTVPSSSAGEFSADKQIKDLTVENSFQLSRILICDNAAIEKVVNHYTKEPKLVKTNYEKQTLVDSLFPSEHDLRDIGFVTSPVVGDAFTGNRFSPLAVKETELAGGCSVPVASSSAALTEVVGEFVSGESVPSKGKAGDPLVPQVVKGRNKEKGGLNFFND</sequence>
<organism evidence="1 2">
    <name type="scientific">Rhododendron molle</name>
    <name type="common">Chinese azalea</name>
    <name type="synonym">Azalea mollis</name>
    <dbReference type="NCBI Taxonomy" id="49168"/>
    <lineage>
        <taxon>Eukaryota</taxon>
        <taxon>Viridiplantae</taxon>
        <taxon>Streptophyta</taxon>
        <taxon>Embryophyta</taxon>
        <taxon>Tracheophyta</taxon>
        <taxon>Spermatophyta</taxon>
        <taxon>Magnoliopsida</taxon>
        <taxon>eudicotyledons</taxon>
        <taxon>Gunneridae</taxon>
        <taxon>Pentapetalae</taxon>
        <taxon>asterids</taxon>
        <taxon>Ericales</taxon>
        <taxon>Ericaceae</taxon>
        <taxon>Ericoideae</taxon>
        <taxon>Rhodoreae</taxon>
        <taxon>Rhododendron</taxon>
    </lineage>
</organism>
<keyword evidence="2" id="KW-1185">Reference proteome</keyword>